<evidence type="ECO:0000313" key="2">
    <source>
        <dbReference type="WBParaSite" id="EEL_0000295601-mRNA-1"/>
    </source>
</evidence>
<proteinExistence type="predicted"/>
<dbReference type="Proteomes" id="UP000050640">
    <property type="component" value="Unplaced"/>
</dbReference>
<keyword evidence="1" id="KW-1185">Reference proteome</keyword>
<accession>A0A0R3RN96</accession>
<organism evidence="1 2">
    <name type="scientific">Elaeophora elaphi</name>
    <dbReference type="NCBI Taxonomy" id="1147741"/>
    <lineage>
        <taxon>Eukaryota</taxon>
        <taxon>Metazoa</taxon>
        <taxon>Ecdysozoa</taxon>
        <taxon>Nematoda</taxon>
        <taxon>Chromadorea</taxon>
        <taxon>Rhabditida</taxon>
        <taxon>Spirurina</taxon>
        <taxon>Spiruromorpha</taxon>
        <taxon>Filarioidea</taxon>
        <taxon>Onchocercidae</taxon>
        <taxon>Elaeophora</taxon>
    </lineage>
</organism>
<dbReference type="AlphaFoldDB" id="A0A0R3RN96"/>
<dbReference type="STRING" id="1147741.A0A0R3RN96"/>
<evidence type="ECO:0000313" key="1">
    <source>
        <dbReference type="Proteomes" id="UP000050640"/>
    </source>
</evidence>
<dbReference type="WBParaSite" id="EEL_0000295601-mRNA-1">
    <property type="protein sequence ID" value="EEL_0000295601-mRNA-1"/>
    <property type="gene ID" value="EEL_0000295601"/>
</dbReference>
<name>A0A0R3RN96_9BILA</name>
<protein>
    <submittedName>
        <fullName evidence="2">MFS transporter</fullName>
    </submittedName>
</protein>
<reference evidence="2" key="1">
    <citation type="submission" date="2017-02" db="UniProtKB">
        <authorList>
            <consortium name="WormBaseParasite"/>
        </authorList>
    </citation>
    <scope>IDENTIFICATION</scope>
</reference>
<sequence>MGLLAISAGIASFFLPETMGKPIPQTLEQAELFGKSENFHFFEKVIIIDVRLSNNFRISAKEKYASVPVLDAEKHSEVLLAEKTSISGINY</sequence>